<comment type="caution">
    <text evidence="7">The sequence shown here is derived from an EMBL/GenBank/DDBJ whole genome shotgun (WGS) entry which is preliminary data.</text>
</comment>
<dbReference type="Pfam" id="PF00753">
    <property type="entry name" value="Lactamase_B"/>
    <property type="match status" value="1"/>
</dbReference>
<dbReference type="InterPro" id="IPR036866">
    <property type="entry name" value="RibonucZ/Hydroxyglut_hydro"/>
</dbReference>
<sequence>MFLSKFLSFLLLVGVTRASFQDHNIPQSNALVTVKAFDVGSMSLANSTHSFYLPVLPGRETITAPMYAFLVEHQATGKRVMFDLGIRKDPSNLAPSLGAAFVSGAYQLNQTRDILQQLQDGGITLASIDTVIWSHSHFDHIGDMSKFPNSTNLLIGPGTVVSTYPENPNATLLASDFAGHNVTELDFTHSKLVFSGLTAIDYFRDGSFYLLDTPGHMSGHISALARVTPTTFVSLSADTLHHAGQARPRPAFQNNFPCPAHLVHELKSSVSTDYFWSPKSQVGAFDIKSRAQQMLAISDLPDAFYEFPVPAQVSLEKMATFDADPDFLMVFSHDRSVRGTLPVFPKSLNNWKVSGLKERTVWNFADPSNPAWLFSAN</sequence>
<dbReference type="InterPro" id="IPR051013">
    <property type="entry name" value="MBL_superfamily_lactonases"/>
</dbReference>
<dbReference type="CDD" id="cd07730">
    <property type="entry name" value="metallo-hydrolase-like_MBL-fold"/>
    <property type="match status" value="1"/>
</dbReference>
<dbReference type="AlphaFoldDB" id="A0AAD7CEL0"/>
<evidence type="ECO:0000256" key="3">
    <source>
        <dbReference type="ARBA" id="ARBA00022801"/>
    </source>
</evidence>
<dbReference type="GO" id="GO:0016787">
    <property type="term" value="F:hydrolase activity"/>
    <property type="evidence" value="ECO:0007669"/>
    <property type="project" value="UniProtKB-KW"/>
</dbReference>
<organism evidence="7 8">
    <name type="scientific">Roridomyces roridus</name>
    <dbReference type="NCBI Taxonomy" id="1738132"/>
    <lineage>
        <taxon>Eukaryota</taxon>
        <taxon>Fungi</taxon>
        <taxon>Dikarya</taxon>
        <taxon>Basidiomycota</taxon>
        <taxon>Agaricomycotina</taxon>
        <taxon>Agaricomycetes</taxon>
        <taxon>Agaricomycetidae</taxon>
        <taxon>Agaricales</taxon>
        <taxon>Marasmiineae</taxon>
        <taxon>Mycenaceae</taxon>
        <taxon>Roridomyces</taxon>
    </lineage>
</organism>
<evidence type="ECO:0000256" key="1">
    <source>
        <dbReference type="ARBA" id="ARBA00007749"/>
    </source>
</evidence>
<dbReference type="GO" id="GO:0046872">
    <property type="term" value="F:metal ion binding"/>
    <property type="evidence" value="ECO:0007669"/>
    <property type="project" value="UniProtKB-KW"/>
</dbReference>
<comment type="similarity">
    <text evidence="1">Belongs to the metallo-beta-lactamase superfamily.</text>
</comment>
<evidence type="ECO:0000256" key="4">
    <source>
        <dbReference type="ARBA" id="ARBA00022833"/>
    </source>
</evidence>
<evidence type="ECO:0000313" key="7">
    <source>
        <dbReference type="EMBL" id="KAJ7646950.1"/>
    </source>
</evidence>
<reference evidence="7" key="1">
    <citation type="submission" date="2023-03" db="EMBL/GenBank/DDBJ databases">
        <title>Massive genome expansion in bonnet fungi (Mycena s.s.) driven by repeated elements and novel gene families across ecological guilds.</title>
        <authorList>
            <consortium name="Lawrence Berkeley National Laboratory"/>
            <person name="Harder C.B."/>
            <person name="Miyauchi S."/>
            <person name="Viragh M."/>
            <person name="Kuo A."/>
            <person name="Thoen E."/>
            <person name="Andreopoulos B."/>
            <person name="Lu D."/>
            <person name="Skrede I."/>
            <person name="Drula E."/>
            <person name="Henrissat B."/>
            <person name="Morin E."/>
            <person name="Kohler A."/>
            <person name="Barry K."/>
            <person name="LaButti K."/>
            <person name="Morin E."/>
            <person name="Salamov A."/>
            <person name="Lipzen A."/>
            <person name="Mereny Z."/>
            <person name="Hegedus B."/>
            <person name="Baldrian P."/>
            <person name="Stursova M."/>
            <person name="Weitz H."/>
            <person name="Taylor A."/>
            <person name="Grigoriev I.V."/>
            <person name="Nagy L.G."/>
            <person name="Martin F."/>
            <person name="Kauserud H."/>
        </authorList>
    </citation>
    <scope>NUCLEOTIDE SEQUENCE</scope>
    <source>
        <strain evidence="7">9284</strain>
    </source>
</reference>
<proteinExistence type="inferred from homology"/>
<dbReference type="PANTHER" id="PTHR42978">
    <property type="entry name" value="QUORUM-QUENCHING LACTONASE YTNP-RELATED-RELATED"/>
    <property type="match status" value="1"/>
</dbReference>
<evidence type="ECO:0000259" key="6">
    <source>
        <dbReference type="SMART" id="SM00849"/>
    </source>
</evidence>
<evidence type="ECO:0000256" key="5">
    <source>
        <dbReference type="SAM" id="SignalP"/>
    </source>
</evidence>
<evidence type="ECO:0000313" key="8">
    <source>
        <dbReference type="Proteomes" id="UP001221142"/>
    </source>
</evidence>
<dbReference type="EMBL" id="JARKIF010000002">
    <property type="protein sequence ID" value="KAJ7646950.1"/>
    <property type="molecule type" value="Genomic_DNA"/>
</dbReference>
<protein>
    <submittedName>
        <fullName evidence="7">Beta-lactamase-like protein</fullName>
    </submittedName>
</protein>
<keyword evidence="4" id="KW-0862">Zinc</keyword>
<keyword evidence="5" id="KW-0732">Signal</keyword>
<dbReference type="SUPFAM" id="SSF56281">
    <property type="entry name" value="Metallo-hydrolase/oxidoreductase"/>
    <property type="match status" value="1"/>
</dbReference>
<feature type="domain" description="Metallo-beta-lactamase" evidence="6">
    <location>
        <begin position="65"/>
        <end position="279"/>
    </location>
</feature>
<dbReference type="PANTHER" id="PTHR42978:SF5">
    <property type="entry name" value="METALLO-BETA-LACTAMASE DOMAIN-CONTAINING PROTEIN"/>
    <property type="match status" value="1"/>
</dbReference>
<keyword evidence="2" id="KW-0479">Metal-binding</keyword>
<feature type="chain" id="PRO_5042068001" evidence="5">
    <location>
        <begin position="19"/>
        <end position="377"/>
    </location>
</feature>
<keyword evidence="3" id="KW-0378">Hydrolase</keyword>
<dbReference type="Gene3D" id="3.60.15.10">
    <property type="entry name" value="Ribonuclease Z/Hydroxyacylglutathione hydrolase-like"/>
    <property type="match status" value="1"/>
</dbReference>
<dbReference type="Proteomes" id="UP001221142">
    <property type="component" value="Unassembled WGS sequence"/>
</dbReference>
<accession>A0AAD7CEL0</accession>
<feature type="signal peptide" evidence="5">
    <location>
        <begin position="1"/>
        <end position="18"/>
    </location>
</feature>
<dbReference type="InterPro" id="IPR001279">
    <property type="entry name" value="Metallo-B-lactamas"/>
</dbReference>
<dbReference type="SMART" id="SM00849">
    <property type="entry name" value="Lactamase_B"/>
    <property type="match status" value="1"/>
</dbReference>
<gene>
    <name evidence="7" type="ORF">FB45DRAFT_1099251</name>
</gene>
<name>A0AAD7CEL0_9AGAR</name>
<evidence type="ECO:0000256" key="2">
    <source>
        <dbReference type="ARBA" id="ARBA00022723"/>
    </source>
</evidence>
<keyword evidence="8" id="KW-1185">Reference proteome</keyword>